<organism evidence="4 5">
    <name type="scientific">Arthrobotrys conoides</name>
    <dbReference type="NCBI Taxonomy" id="74498"/>
    <lineage>
        <taxon>Eukaryota</taxon>
        <taxon>Fungi</taxon>
        <taxon>Dikarya</taxon>
        <taxon>Ascomycota</taxon>
        <taxon>Pezizomycotina</taxon>
        <taxon>Orbiliomycetes</taxon>
        <taxon>Orbiliales</taxon>
        <taxon>Orbiliaceae</taxon>
        <taxon>Arthrobotrys</taxon>
    </lineage>
</organism>
<dbReference type="SUPFAM" id="SSF53254">
    <property type="entry name" value="Phosphoglycerate mutase-like"/>
    <property type="match status" value="1"/>
</dbReference>
<keyword evidence="2" id="KW-0812">Transmembrane</keyword>
<accession>A0AAN8NHA7</accession>
<evidence type="ECO:0000256" key="3">
    <source>
        <dbReference type="SAM" id="SignalP"/>
    </source>
</evidence>
<feature type="region of interest" description="Disordered" evidence="1">
    <location>
        <begin position="441"/>
        <end position="465"/>
    </location>
</feature>
<protein>
    <recommendedName>
        <fullName evidence="6">Acid phosphatase</fullName>
    </recommendedName>
</protein>
<evidence type="ECO:0000256" key="2">
    <source>
        <dbReference type="SAM" id="Phobius"/>
    </source>
</evidence>
<feature type="chain" id="PRO_5042836138" description="Acid phosphatase" evidence="3">
    <location>
        <begin position="22"/>
        <end position="581"/>
    </location>
</feature>
<evidence type="ECO:0008006" key="6">
    <source>
        <dbReference type="Google" id="ProtNLM"/>
    </source>
</evidence>
<feature type="signal peptide" evidence="3">
    <location>
        <begin position="1"/>
        <end position="21"/>
    </location>
</feature>
<dbReference type="InterPro" id="IPR029033">
    <property type="entry name" value="His_PPase_superfam"/>
</dbReference>
<evidence type="ECO:0000313" key="4">
    <source>
        <dbReference type="EMBL" id="KAK6521739.1"/>
    </source>
</evidence>
<keyword evidence="5" id="KW-1185">Reference proteome</keyword>
<gene>
    <name evidence="4" type="ORF">TWF506_001942</name>
</gene>
<feature type="transmembrane region" description="Helical" evidence="2">
    <location>
        <begin position="471"/>
        <end position="498"/>
    </location>
</feature>
<reference evidence="4 5" key="1">
    <citation type="submission" date="2019-10" db="EMBL/GenBank/DDBJ databases">
        <authorList>
            <person name="Palmer J.M."/>
        </authorList>
    </citation>
    <scope>NUCLEOTIDE SEQUENCE [LARGE SCALE GENOMIC DNA]</scope>
    <source>
        <strain evidence="4 5">TWF506</strain>
    </source>
</reference>
<proteinExistence type="predicted"/>
<dbReference type="Gene3D" id="3.40.50.1240">
    <property type="entry name" value="Phosphoglycerate mutase-like"/>
    <property type="match status" value="1"/>
</dbReference>
<name>A0AAN8NHA7_9PEZI</name>
<sequence length="581" mass="63827">MKVSSIIASFSLLAATAYAQANKSPVLASNGTVLSVFIFHNHCDRTSLTLPDRTQGGTFGAGGATMCYQDGAYFWNKYLRKDAPLKIYGTSQIFNPDYVNAEVPNMDLSIQSAMAFMQGLYRPVAYQNSVTSGDDILAGDNSTFSNGPLNGFQYVPITTYRSTDPQSIWVAGSLQKCNNQKLSSAQYYSSDDYKSVYEESKPFFESLYEPYFQGVFEDFAMVLYYAYTLYDYVNQNREAGNTTLLAMSDEDFHQLHVYANHLQFNMYANTTTSVDPKWASGDLTENLRDVGGRLMAGKIALTFRDQLASPGGWSNKVNFVLGGYDTMLSFFALANLPSRSPDFFGLPDLGSSMVFELYTDDDTISTDHIIDAASFRVAFGFRNGTTVDDTLTYWPLFDQDGDQFSMPYDKFLEKMDEVAVRSVGQWCSVCSAKLDFCQDTGPANPPTGSNNEGQNDGQNSGQKNSNGMAPAVAGVIGAIIMLAIVGIVAALAFFVFGVGVRRDRRRSSVLSSIGSIGRSQPKEKLESEIELPLSPTAQPMPRAFGDDNEFEYGTTSTIATKVASPLASPQEAHFKAWESRL</sequence>
<keyword evidence="2" id="KW-1133">Transmembrane helix</keyword>
<dbReference type="Proteomes" id="UP001307849">
    <property type="component" value="Unassembled WGS sequence"/>
</dbReference>
<evidence type="ECO:0000256" key="1">
    <source>
        <dbReference type="SAM" id="MobiDB-lite"/>
    </source>
</evidence>
<feature type="compositionally biased region" description="Polar residues" evidence="1">
    <location>
        <begin position="446"/>
        <end position="465"/>
    </location>
</feature>
<keyword evidence="2" id="KW-0472">Membrane</keyword>
<keyword evidence="3" id="KW-0732">Signal</keyword>
<dbReference type="AlphaFoldDB" id="A0AAN8NHA7"/>
<evidence type="ECO:0000313" key="5">
    <source>
        <dbReference type="Proteomes" id="UP001307849"/>
    </source>
</evidence>
<dbReference type="EMBL" id="JAVHJM010000001">
    <property type="protein sequence ID" value="KAK6521739.1"/>
    <property type="molecule type" value="Genomic_DNA"/>
</dbReference>
<comment type="caution">
    <text evidence="4">The sequence shown here is derived from an EMBL/GenBank/DDBJ whole genome shotgun (WGS) entry which is preliminary data.</text>
</comment>